<keyword evidence="11" id="KW-1185">Reference proteome</keyword>
<dbReference type="Gene3D" id="3.40.390.10">
    <property type="entry name" value="Collagenase (Catalytic Domain)"/>
    <property type="match status" value="1"/>
</dbReference>
<dbReference type="EMBL" id="NNAY01001349">
    <property type="protein sequence ID" value="OXU24280.1"/>
    <property type="molecule type" value="Genomic_DNA"/>
</dbReference>
<name>A0A232F158_9HYME</name>
<feature type="binding site" evidence="8">
    <location>
        <position position="459"/>
    </location>
    <ligand>
        <name>Zn(2+)</name>
        <dbReference type="ChEBI" id="CHEBI:29105"/>
        <note>catalytic</note>
    </ligand>
</feature>
<dbReference type="Pfam" id="PF17771">
    <property type="entry name" value="ADAMTS_CR_2"/>
    <property type="match status" value="1"/>
</dbReference>
<feature type="active site" evidence="8">
    <location>
        <position position="460"/>
    </location>
</feature>
<keyword evidence="2 8" id="KW-0479">Metal-binding</keyword>
<evidence type="ECO:0000256" key="6">
    <source>
        <dbReference type="ARBA" id="ARBA00023157"/>
    </source>
</evidence>
<keyword evidence="6" id="KW-1015">Disulfide bond</keyword>
<dbReference type="SUPFAM" id="SSF55486">
    <property type="entry name" value="Metalloproteases ('zincins'), catalytic domain"/>
    <property type="match status" value="1"/>
</dbReference>
<proteinExistence type="predicted"/>
<protein>
    <recommendedName>
        <fullName evidence="9">Peptidase M12B domain-containing protein</fullName>
    </recommendedName>
</protein>
<gene>
    <name evidence="10" type="ORF">TSAR_000475</name>
</gene>
<dbReference type="Pfam" id="PF13582">
    <property type="entry name" value="Reprolysin_3"/>
    <property type="match status" value="1"/>
</dbReference>
<dbReference type="GO" id="GO:0004222">
    <property type="term" value="F:metalloendopeptidase activity"/>
    <property type="evidence" value="ECO:0007669"/>
    <property type="project" value="InterPro"/>
</dbReference>
<dbReference type="InterPro" id="IPR024079">
    <property type="entry name" value="MetalloPept_cat_dom_sf"/>
</dbReference>
<evidence type="ECO:0000313" key="10">
    <source>
        <dbReference type="EMBL" id="OXU24280.1"/>
    </source>
</evidence>
<dbReference type="GO" id="GO:0046872">
    <property type="term" value="F:metal ion binding"/>
    <property type="evidence" value="ECO:0007669"/>
    <property type="project" value="UniProtKB-KW"/>
</dbReference>
<evidence type="ECO:0000256" key="1">
    <source>
        <dbReference type="ARBA" id="ARBA00022670"/>
    </source>
</evidence>
<sequence length="615" mass="69615">ESIGVAVAFIWSFICSANDEYSHRAFHTSIKSSGFPKGRMLLFNIFQFYAKVIAIQFLINVFTVINCFHIHEHMTRDEILSVFSTQPESVPEYEIVPIFHKENGGHHARKVRSHLTQIKLRAFNQNITLYLEPTDHVLLGENTPVYTAHKDDSRPLGIRYTLLQDAWHDDIRTYQDPMNKAAVTLHREPNGNFNVDGTIGDNMVIKSLPSRIQKVFPSHFPESMSGFKNQPNSLFYNNEKATQHIVYKPNHHPVIETIGNIKKTGEALWNNLFDFRRNSNRIKRTIFDTVYPQIFIIVDYETYKYESYSKNYQAHGKNIKALTKYMAAFWNGVDLRYRGMSDPKVRLNIAGLIIPKEEGAAPYMEKYRRGNKLIEDRKTLEALGRYLYKENRFSSDMFDIAVAITNLDMCMIKSDGCDPSARGLGYYGGACKHNVHNADLSTAFLEDSGGFNGIATAAHEIGHVLGAPHDGEDSLSYIGGPGAKHCNWNDGYLMSSIRRNSRGLHWSSCSIEAMRHFLKKEAYCLRNKPVVLNPYKKILPGKLISRDEQCLRTLNMVECSITKNECGALWCVKPDGLSNCVSKGAPAEGSPCGNGNICLDGYCVTETNELISTNY</sequence>
<evidence type="ECO:0000256" key="7">
    <source>
        <dbReference type="ARBA" id="ARBA00023180"/>
    </source>
</evidence>
<feature type="binding site" evidence="8">
    <location>
        <position position="469"/>
    </location>
    <ligand>
        <name>Zn(2+)</name>
        <dbReference type="ChEBI" id="CHEBI:29105"/>
        <note>catalytic</note>
    </ligand>
</feature>
<evidence type="ECO:0000256" key="8">
    <source>
        <dbReference type="PROSITE-ProRule" id="PRU00276"/>
    </source>
</evidence>
<dbReference type="PANTHER" id="PTHR11905">
    <property type="entry name" value="ADAM A DISINTEGRIN AND METALLOPROTEASE DOMAIN"/>
    <property type="match status" value="1"/>
</dbReference>
<dbReference type="PANTHER" id="PTHR11905:SF249">
    <property type="entry name" value="SOL NARAE, ISOFORM C"/>
    <property type="match status" value="1"/>
</dbReference>
<evidence type="ECO:0000256" key="2">
    <source>
        <dbReference type="ARBA" id="ARBA00022723"/>
    </source>
</evidence>
<dbReference type="STRING" id="543379.A0A232F158"/>
<comment type="caution">
    <text evidence="10">The sequence shown here is derived from an EMBL/GenBank/DDBJ whole genome shotgun (WGS) entry which is preliminary data.</text>
</comment>
<evidence type="ECO:0000256" key="4">
    <source>
        <dbReference type="ARBA" id="ARBA00022833"/>
    </source>
</evidence>
<dbReference type="InterPro" id="IPR001590">
    <property type="entry name" value="Peptidase_M12B"/>
</dbReference>
<evidence type="ECO:0000256" key="3">
    <source>
        <dbReference type="ARBA" id="ARBA00022801"/>
    </source>
</evidence>
<dbReference type="Proteomes" id="UP000215335">
    <property type="component" value="Unassembled WGS sequence"/>
</dbReference>
<keyword evidence="5" id="KW-0482">Metalloprotease</keyword>
<organism evidence="10 11">
    <name type="scientific">Trichomalopsis sarcophagae</name>
    <dbReference type="NCBI Taxonomy" id="543379"/>
    <lineage>
        <taxon>Eukaryota</taxon>
        <taxon>Metazoa</taxon>
        <taxon>Ecdysozoa</taxon>
        <taxon>Arthropoda</taxon>
        <taxon>Hexapoda</taxon>
        <taxon>Insecta</taxon>
        <taxon>Pterygota</taxon>
        <taxon>Neoptera</taxon>
        <taxon>Endopterygota</taxon>
        <taxon>Hymenoptera</taxon>
        <taxon>Apocrita</taxon>
        <taxon>Proctotrupomorpha</taxon>
        <taxon>Chalcidoidea</taxon>
        <taxon>Pteromalidae</taxon>
        <taxon>Pteromalinae</taxon>
        <taxon>Trichomalopsis</taxon>
    </lineage>
</organism>
<keyword evidence="3" id="KW-0378">Hydrolase</keyword>
<evidence type="ECO:0000313" key="11">
    <source>
        <dbReference type="Proteomes" id="UP000215335"/>
    </source>
</evidence>
<keyword evidence="4 8" id="KW-0862">Zinc</keyword>
<dbReference type="OrthoDB" id="7695528at2759"/>
<dbReference type="Gene3D" id="3.40.1620.60">
    <property type="match status" value="1"/>
</dbReference>
<comment type="caution">
    <text evidence="8">Lacks conserved residue(s) required for the propagation of feature annotation.</text>
</comment>
<feature type="binding site" evidence="8">
    <location>
        <position position="463"/>
    </location>
    <ligand>
        <name>Zn(2+)</name>
        <dbReference type="ChEBI" id="CHEBI:29105"/>
        <note>catalytic</note>
    </ligand>
</feature>
<dbReference type="InterPro" id="IPR041645">
    <property type="entry name" value="ADAMTS_CR_2"/>
</dbReference>
<keyword evidence="7" id="KW-0325">Glycoprotein</keyword>
<dbReference type="AlphaFoldDB" id="A0A232F158"/>
<reference evidence="10 11" key="1">
    <citation type="journal article" date="2017" name="Curr. Biol.">
        <title>The Evolution of Venom by Co-option of Single-Copy Genes.</title>
        <authorList>
            <person name="Martinson E.O."/>
            <person name="Mrinalini"/>
            <person name="Kelkar Y.D."/>
            <person name="Chang C.H."/>
            <person name="Werren J.H."/>
        </authorList>
    </citation>
    <scope>NUCLEOTIDE SEQUENCE [LARGE SCALE GENOMIC DNA]</scope>
    <source>
        <strain evidence="10 11">Alberta</strain>
        <tissue evidence="10">Whole body</tissue>
    </source>
</reference>
<accession>A0A232F158</accession>
<dbReference type="PROSITE" id="PS50215">
    <property type="entry name" value="ADAM_MEPRO"/>
    <property type="match status" value="1"/>
</dbReference>
<evidence type="ECO:0000256" key="5">
    <source>
        <dbReference type="ARBA" id="ARBA00023049"/>
    </source>
</evidence>
<feature type="domain" description="Peptidase M12B" evidence="9">
    <location>
        <begin position="290"/>
        <end position="529"/>
    </location>
</feature>
<dbReference type="GO" id="GO:0006509">
    <property type="term" value="P:membrane protein ectodomain proteolysis"/>
    <property type="evidence" value="ECO:0007669"/>
    <property type="project" value="TreeGrafter"/>
</dbReference>
<evidence type="ECO:0000259" key="9">
    <source>
        <dbReference type="PROSITE" id="PS50215"/>
    </source>
</evidence>
<keyword evidence="1" id="KW-0645">Protease</keyword>
<feature type="non-terminal residue" evidence="10">
    <location>
        <position position="1"/>
    </location>
</feature>